<dbReference type="Gene3D" id="3.30.429.10">
    <property type="entry name" value="Macrophage Migration Inhibitory Factor"/>
    <property type="match status" value="1"/>
</dbReference>
<proteinExistence type="predicted"/>
<dbReference type="GO" id="GO:0016853">
    <property type="term" value="F:isomerase activity"/>
    <property type="evidence" value="ECO:0007669"/>
    <property type="project" value="UniProtKB-KW"/>
</dbReference>
<feature type="domain" description="4-oxalocrotonate tautomerase-like" evidence="2">
    <location>
        <begin position="2"/>
        <end position="52"/>
    </location>
</feature>
<evidence type="ECO:0000313" key="4">
    <source>
        <dbReference type="Proteomes" id="UP000473014"/>
    </source>
</evidence>
<gene>
    <name evidence="3" type="ORF">F0L17_25105</name>
</gene>
<dbReference type="Proteomes" id="UP000473014">
    <property type="component" value="Unassembled WGS sequence"/>
</dbReference>
<comment type="caution">
    <text evidence="3">The sequence shown here is derived from an EMBL/GenBank/DDBJ whole genome shotgun (WGS) entry which is preliminary data.</text>
</comment>
<dbReference type="RefSeq" id="WP_162466671.1">
    <property type="nucleotide sequence ID" value="NZ_WIXO01000001.1"/>
</dbReference>
<evidence type="ECO:0000256" key="1">
    <source>
        <dbReference type="ARBA" id="ARBA00023235"/>
    </source>
</evidence>
<dbReference type="EMBL" id="WIXO01000001">
    <property type="protein sequence ID" value="MTE22320.1"/>
    <property type="molecule type" value="Genomic_DNA"/>
</dbReference>
<keyword evidence="1" id="KW-0413">Isomerase</keyword>
<dbReference type="InterPro" id="IPR004370">
    <property type="entry name" value="4-OT-like_dom"/>
</dbReference>
<evidence type="ECO:0000313" key="3">
    <source>
        <dbReference type="EMBL" id="MTE22320.1"/>
    </source>
</evidence>
<accession>A0A6G2BJ96</accession>
<dbReference type="InterPro" id="IPR014347">
    <property type="entry name" value="Tautomerase/MIF_sf"/>
</dbReference>
<protein>
    <submittedName>
        <fullName evidence="3">Tautomerase pptA</fullName>
    </submittedName>
</protein>
<sequence>MPHVTIMHFPKEFTDEQKRRLAAALTAVVTEHFGTDDGAVSIALRPVDRQEWNDRVVDHEITGREHRLIKEPRYRSV</sequence>
<dbReference type="SUPFAM" id="SSF55331">
    <property type="entry name" value="Tautomerase/MIF"/>
    <property type="match status" value="1"/>
</dbReference>
<reference evidence="3 4" key="1">
    <citation type="submission" date="2019-11" db="EMBL/GenBank/DDBJ databases">
        <authorList>
            <person name="Yuan L."/>
        </authorList>
    </citation>
    <scope>NUCLEOTIDE SEQUENCE [LARGE SCALE GENOMIC DNA]</scope>
    <source>
        <strain evidence="3 4">TRM43335</strain>
    </source>
</reference>
<name>A0A6G2BJ96_9ACTN</name>
<dbReference type="AlphaFoldDB" id="A0A6G2BJ96"/>
<keyword evidence="4" id="KW-1185">Reference proteome</keyword>
<evidence type="ECO:0000259" key="2">
    <source>
        <dbReference type="Pfam" id="PF01361"/>
    </source>
</evidence>
<organism evidence="3 4">
    <name type="scientific">Streptomyces taklimakanensis</name>
    <dbReference type="NCBI Taxonomy" id="2569853"/>
    <lineage>
        <taxon>Bacteria</taxon>
        <taxon>Bacillati</taxon>
        <taxon>Actinomycetota</taxon>
        <taxon>Actinomycetes</taxon>
        <taxon>Kitasatosporales</taxon>
        <taxon>Streptomycetaceae</taxon>
        <taxon>Streptomyces</taxon>
    </lineage>
</organism>
<dbReference type="Pfam" id="PF01361">
    <property type="entry name" value="Tautomerase"/>
    <property type="match status" value="1"/>
</dbReference>